<keyword evidence="3" id="KW-0732">Signal</keyword>
<dbReference type="InterPro" id="IPR009057">
    <property type="entry name" value="Homeodomain-like_sf"/>
</dbReference>
<feature type="chain" id="PRO_5047125148" description="Homeobox domain-containing protein" evidence="3">
    <location>
        <begin position="18"/>
        <end position="184"/>
    </location>
</feature>
<keyword evidence="6" id="KW-1185">Reference proteome</keyword>
<proteinExistence type="predicted"/>
<dbReference type="Proteomes" id="UP000815677">
    <property type="component" value="Unassembled WGS sequence"/>
</dbReference>
<keyword evidence="1" id="KW-0539">Nucleus</keyword>
<keyword evidence="1" id="KW-0371">Homeobox</keyword>
<feature type="signal peptide" evidence="3">
    <location>
        <begin position="1"/>
        <end position="17"/>
    </location>
</feature>
<dbReference type="SUPFAM" id="SSF46689">
    <property type="entry name" value="Homeodomain-like"/>
    <property type="match status" value="1"/>
</dbReference>
<accession>A0ABQ0LA31</accession>
<dbReference type="PROSITE" id="PS50071">
    <property type="entry name" value="HOMEOBOX_2"/>
    <property type="match status" value="1"/>
</dbReference>
<feature type="DNA-binding region" description="Homeobox" evidence="1">
    <location>
        <begin position="89"/>
        <end position="136"/>
    </location>
</feature>
<feature type="compositionally biased region" description="Basic residues" evidence="2">
    <location>
        <begin position="41"/>
        <end position="54"/>
    </location>
</feature>
<comment type="subcellular location">
    <subcellularLocation>
        <location evidence="1">Nucleus</location>
    </subcellularLocation>
</comment>
<keyword evidence="1" id="KW-0238">DNA-binding</keyword>
<organism evidence="5 6">
    <name type="scientific">Mycena chlorophos</name>
    <name type="common">Agaric fungus</name>
    <name type="synonym">Agaricus chlorophos</name>
    <dbReference type="NCBI Taxonomy" id="658473"/>
    <lineage>
        <taxon>Eukaryota</taxon>
        <taxon>Fungi</taxon>
        <taxon>Dikarya</taxon>
        <taxon>Basidiomycota</taxon>
        <taxon>Agaricomycotina</taxon>
        <taxon>Agaricomycetes</taxon>
        <taxon>Agaricomycetidae</taxon>
        <taxon>Agaricales</taxon>
        <taxon>Marasmiineae</taxon>
        <taxon>Mycenaceae</taxon>
        <taxon>Mycena</taxon>
    </lineage>
</organism>
<feature type="domain" description="Homeobox" evidence="4">
    <location>
        <begin position="87"/>
        <end position="135"/>
    </location>
</feature>
<gene>
    <name evidence="5" type="ORF">MCHLO_05277</name>
</gene>
<evidence type="ECO:0000256" key="2">
    <source>
        <dbReference type="SAM" id="MobiDB-lite"/>
    </source>
</evidence>
<evidence type="ECO:0000313" key="6">
    <source>
        <dbReference type="Proteomes" id="UP000815677"/>
    </source>
</evidence>
<evidence type="ECO:0000313" key="5">
    <source>
        <dbReference type="EMBL" id="GAT47835.1"/>
    </source>
</evidence>
<feature type="region of interest" description="Disordered" evidence="2">
    <location>
        <begin position="16"/>
        <end position="61"/>
    </location>
</feature>
<dbReference type="InterPro" id="IPR001356">
    <property type="entry name" value="HD"/>
</dbReference>
<dbReference type="EMBL" id="DF844078">
    <property type="protein sequence ID" value="GAT47835.1"/>
    <property type="molecule type" value="Genomic_DNA"/>
</dbReference>
<evidence type="ECO:0000256" key="3">
    <source>
        <dbReference type="SAM" id="SignalP"/>
    </source>
</evidence>
<evidence type="ECO:0000256" key="1">
    <source>
        <dbReference type="PROSITE-ProRule" id="PRU00108"/>
    </source>
</evidence>
<reference evidence="5" key="1">
    <citation type="submission" date="2014-09" db="EMBL/GenBank/DDBJ databases">
        <title>Genome sequence of the luminous mushroom Mycena chlorophos for searching fungal bioluminescence genes.</title>
        <authorList>
            <person name="Tanaka Y."/>
            <person name="Kasuga D."/>
            <person name="Oba Y."/>
            <person name="Hase S."/>
            <person name="Sato K."/>
            <person name="Oba Y."/>
            <person name="Sakakibara Y."/>
        </authorList>
    </citation>
    <scope>NUCLEOTIDE SEQUENCE</scope>
</reference>
<name>A0ABQ0LA31_MYCCL</name>
<feature type="compositionally biased region" description="Low complexity" evidence="2">
    <location>
        <begin position="16"/>
        <end position="33"/>
    </location>
</feature>
<evidence type="ECO:0000259" key="4">
    <source>
        <dbReference type="PROSITE" id="PS50071"/>
    </source>
</evidence>
<sequence>MTCTILSLKLLADAASGSYDSNDSQCSSSPRSSPSRELRPRKSKYVRISRRHTHATSCSSEHALRMARHKQAAQISALSNSPVDSRQQRLLRIVYDTLTIYPPKSWQNIMAIRLARTPEQIRNWFSNTRQKNRGDALKNHIEVGQERIRLRPSALALSEAWSDEVFEQIFLACSYLVTRTRSQR</sequence>
<protein>
    <recommendedName>
        <fullName evidence="4">Homeobox domain-containing protein</fullName>
    </recommendedName>
</protein>